<dbReference type="NCBIfam" id="TIGR02543">
    <property type="entry name" value="List_Bact_rpt"/>
    <property type="match status" value="1"/>
</dbReference>
<feature type="transmembrane region" description="Helical" evidence="3">
    <location>
        <begin position="464"/>
        <end position="483"/>
    </location>
</feature>
<comment type="caution">
    <text evidence="5">The sequence shown here is derived from an EMBL/GenBank/DDBJ whole genome shotgun (WGS) entry which is preliminary data.</text>
</comment>
<dbReference type="InterPro" id="IPR042229">
    <property type="entry name" value="Listeria/Bacterioides_rpt_sf"/>
</dbReference>
<evidence type="ECO:0000256" key="4">
    <source>
        <dbReference type="SAM" id="SignalP"/>
    </source>
</evidence>
<dbReference type="Gene3D" id="2.60.40.4270">
    <property type="entry name" value="Listeria-Bacteroides repeat domain"/>
    <property type="match status" value="1"/>
</dbReference>
<feature type="chain" id="PRO_5039022802" evidence="4">
    <location>
        <begin position="33"/>
        <end position="494"/>
    </location>
</feature>
<proteinExistence type="predicted"/>
<organism evidence="5 6">
    <name type="scientific">Lancefieldella parvula</name>
    <dbReference type="NCBI Taxonomy" id="1382"/>
    <lineage>
        <taxon>Bacteria</taxon>
        <taxon>Bacillati</taxon>
        <taxon>Actinomycetota</taxon>
        <taxon>Coriobacteriia</taxon>
        <taxon>Coriobacteriales</taxon>
        <taxon>Atopobiaceae</taxon>
        <taxon>Lancefieldella</taxon>
    </lineage>
</organism>
<feature type="signal peptide" evidence="4">
    <location>
        <begin position="1"/>
        <end position="32"/>
    </location>
</feature>
<keyword evidence="3" id="KW-0472">Membrane</keyword>
<evidence type="ECO:0000256" key="2">
    <source>
        <dbReference type="SAM" id="MobiDB-lite"/>
    </source>
</evidence>
<gene>
    <name evidence="5" type="ORF">HXK24_00350</name>
</gene>
<keyword evidence="4" id="KW-0732">Signal</keyword>
<feature type="compositionally biased region" description="Polar residues" evidence="2">
    <location>
        <begin position="55"/>
        <end position="69"/>
    </location>
</feature>
<sequence>MRHIKTLQRIACALALAFVAVLAVFAPKLAFADPIDTSTPGVKVSVFSADGNADTSRVLTDNPQRSGHQTPVPGQYGEIVVRVGQTIRDTGAYSHYTTTRPGFAPFGVTTTLVTAGAYPELPATDYDFTYAFYGNSNTVTNNGGQFYFEFTGRKVTPANQPVTAFFLVTMQGDSSDPANVGGNTTHLMWVGYHIHVIPAETTPTPTPSPTPSAVNQLIYDANGGTIYGNATYTESKTPNNPRTYGFAEYNIIEDLPVRDGYKFEFWKRSYVDNHFRYVGASAVPADANNNPAGDKRYVSETTVFNMRSPYTLTAVWNQEYELSYDANGGTGAPAAQNGYFGIDSNTADSLTDPKNETVSATVPTRDGYVFKGWKLDGTTYQAGDQVTLTTTTPKVVLVAEWEPEPVAPVTPENPATPENPSTPSTPGIPGGPLAPSFPGAPNPAAIPYYGGPALPYTGDENHTLSAIVMACVAGGVIALAVVARAKSRQANSMN</sequence>
<evidence type="ECO:0000256" key="3">
    <source>
        <dbReference type="SAM" id="Phobius"/>
    </source>
</evidence>
<keyword evidence="3" id="KW-1133">Transmembrane helix</keyword>
<dbReference type="Pfam" id="PF09479">
    <property type="entry name" value="Flg_new"/>
    <property type="match status" value="1"/>
</dbReference>
<dbReference type="Proteomes" id="UP000787322">
    <property type="component" value="Unassembled WGS sequence"/>
</dbReference>
<feature type="region of interest" description="Disordered" evidence="2">
    <location>
        <begin position="405"/>
        <end position="437"/>
    </location>
</feature>
<accession>A0A9D5X757</accession>
<dbReference type="EMBL" id="JABZGU010000003">
    <property type="protein sequence ID" value="MBF4802273.1"/>
    <property type="molecule type" value="Genomic_DNA"/>
</dbReference>
<dbReference type="InterPro" id="IPR013378">
    <property type="entry name" value="InlB-like_B-rpt"/>
</dbReference>
<comment type="subcellular location">
    <subcellularLocation>
        <location evidence="1">Cell envelope</location>
    </subcellularLocation>
</comment>
<name>A0A9D5X757_9ACTN</name>
<evidence type="ECO:0000256" key="1">
    <source>
        <dbReference type="ARBA" id="ARBA00004196"/>
    </source>
</evidence>
<evidence type="ECO:0000313" key="5">
    <source>
        <dbReference type="EMBL" id="MBF4802273.1"/>
    </source>
</evidence>
<reference evidence="5" key="1">
    <citation type="submission" date="2020-04" db="EMBL/GenBank/DDBJ databases">
        <title>Deep metagenomics examines the oral microbiome during advanced dental caries in children, revealing novel taxa and co-occurrences with host molecules.</title>
        <authorList>
            <person name="Baker J.L."/>
            <person name="Morton J.T."/>
            <person name="Dinis M."/>
            <person name="Alvarez R."/>
            <person name="Tran N.C."/>
            <person name="Knight R."/>
            <person name="Edlund A."/>
        </authorList>
    </citation>
    <scope>NUCLEOTIDE SEQUENCE</scope>
    <source>
        <strain evidence="5">JCVI_3_bin.11</strain>
    </source>
</reference>
<dbReference type="AlphaFoldDB" id="A0A9D5X757"/>
<dbReference type="GO" id="GO:0030313">
    <property type="term" value="C:cell envelope"/>
    <property type="evidence" value="ECO:0007669"/>
    <property type="project" value="UniProtKB-SubCell"/>
</dbReference>
<feature type="region of interest" description="Disordered" evidence="2">
    <location>
        <begin position="55"/>
        <end position="74"/>
    </location>
</feature>
<evidence type="ECO:0000313" key="6">
    <source>
        <dbReference type="Proteomes" id="UP000787322"/>
    </source>
</evidence>
<protein>
    <submittedName>
        <fullName evidence="5">InlB B-repeat-containing protein</fullName>
    </submittedName>
</protein>
<keyword evidence="3" id="KW-0812">Transmembrane</keyword>